<dbReference type="Proteomes" id="UP001142055">
    <property type="component" value="Chromosome 3"/>
</dbReference>
<dbReference type="Pfam" id="PF05281">
    <property type="entry name" value="Secretogranin_V"/>
    <property type="match status" value="1"/>
</dbReference>
<dbReference type="GO" id="GO:0030234">
    <property type="term" value="F:enzyme regulator activity"/>
    <property type="evidence" value="ECO:0007669"/>
    <property type="project" value="TreeGrafter"/>
</dbReference>
<comment type="caution">
    <text evidence="9">The sequence shown here is derived from an EMBL/GenBank/DDBJ whole genome shotgun (WGS) entry which is preliminary data.</text>
</comment>
<evidence type="ECO:0000256" key="6">
    <source>
        <dbReference type="ARBA" id="ARBA00022729"/>
    </source>
</evidence>
<reference evidence="9" key="1">
    <citation type="submission" date="2022-12" db="EMBL/GenBank/DDBJ databases">
        <title>Genome assemblies of Blomia tropicalis.</title>
        <authorList>
            <person name="Cui Y."/>
        </authorList>
    </citation>
    <scope>NUCLEOTIDE SEQUENCE</scope>
    <source>
        <tissue evidence="9">Adult mites</tissue>
    </source>
</reference>
<proteinExistence type="inferred from homology"/>
<dbReference type="PANTHER" id="PTHR12738">
    <property type="entry name" value="NEUROENDOCRINE PROTEIN 7B2"/>
    <property type="match status" value="1"/>
</dbReference>
<evidence type="ECO:0000256" key="4">
    <source>
        <dbReference type="ARBA" id="ARBA00022448"/>
    </source>
</evidence>
<evidence type="ECO:0000313" key="9">
    <source>
        <dbReference type="EMBL" id="KAJ6218049.1"/>
    </source>
</evidence>
<evidence type="ECO:0000256" key="5">
    <source>
        <dbReference type="ARBA" id="ARBA00022525"/>
    </source>
</evidence>
<evidence type="ECO:0000256" key="1">
    <source>
        <dbReference type="ARBA" id="ARBA00004613"/>
    </source>
</evidence>
<dbReference type="InterPro" id="IPR007945">
    <property type="entry name" value="Secretogranin_V"/>
</dbReference>
<evidence type="ECO:0000256" key="3">
    <source>
        <dbReference type="ARBA" id="ARBA00019589"/>
    </source>
</evidence>
<dbReference type="GO" id="GO:0007218">
    <property type="term" value="P:neuropeptide signaling pathway"/>
    <property type="evidence" value="ECO:0007669"/>
    <property type="project" value="InterPro"/>
</dbReference>
<evidence type="ECO:0000256" key="8">
    <source>
        <dbReference type="ARBA" id="ARBA00023186"/>
    </source>
</evidence>
<keyword evidence="10" id="KW-1185">Reference proteome</keyword>
<dbReference type="GO" id="GO:0030141">
    <property type="term" value="C:secretory granule"/>
    <property type="evidence" value="ECO:0007669"/>
    <property type="project" value="InterPro"/>
</dbReference>
<gene>
    <name evidence="9" type="ORF">RDWZM_009206</name>
</gene>
<protein>
    <recommendedName>
        <fullName evidence="3">Neuroendocrine protein 7B2</fullName>
    </recommendedName>
</protein>
<comment type="similarity">
    <text evidence="2">Belongs to the 7B2 family.</text>
</comment>
<organism evidence="9 10">
    <name type="scientific">Blomia tropicalis</name>
    <name type="common">Mite</name>
    <dbReference type="NCBI Taxonomy" id="40697"/>
    <lineage>
        <taxon>Eukaryota</taxon>
        <taxon>Metazoa</taxon>
        <taxon>Ecdysozoa</taxon>
        <taxon>Arthropoda</taxon>
        <taxon>Chelicerata</taxon>
        <taxon>Arachnida</taxon>
        <taxon>Acari</taxon>
        <taxon>Acariformes</taxon>
        <taxon>Sarcoptiformes</taxon>
        <taxon>Astigmata</taxon>
        <taxon>Glycyphagoidea</taxon>
        <taxon>Echimyopodidae</taxon>
        <taxon>Blomia</taxon>
    </lineage>
</organism>
<dbReference type="GO" id="GO:0046883">
    <property type="term" value="P:regulation of hormone secretion"/>
    <property type="evidence" value="ECO:0007669"/>
    <property type="project" value="TreeGrafter"/>
</dbReference>
<dbReference type="PANTHER" id="PTHR12738:SF0">
    <property type="entry name" value="NEUROENDOCRINE PROTEIN 7B2"/>
    <property type="match status" value="1"/>
</dbReference>
<keyword evidence="4" id="KW-0813">Transport</keyword>
<dbReference type="GO" id="GO:0005576">
    <property type="term" value="C:extracellular region"/>
    <property type="evidence" value="ECO:0007669"/>
    <property type="project" value="UniProtKB-SubCell"/>
</dbReference>
<sequence>MYKLNLGRHLSNIEQFLDMVSMTKSVYSWNTFGTHSYQKSKNVRRHIELLNGVYGGWEARHQFDTTHFGFGCPNTKGQHKMKRHSFSLVVLIGSILIISVRSHQLDYGLSSSLNLQDFIGPIDRKQTILDSQSVLPENILFDTNENYRIRKDDSNEPISRYHFQTRDDILLPREPSPRKEYLEHSSLYGHQYMQGGAGEGTQHLKPDGSISNMQVIKSDSVLPAYCNPPNPCPIGYTAEDGCLDDFVNSAGFSKEYQASQECMCDTEHMFSCPGNTDENELETLARSIQNEGLMDNTIDKIMENMQTGDEPTVQHKVVAKKFFTKRSGGKNRSISKRSIPELMRSYNSPVKMHKMNPFLNGERLPVVAKKSPHLAKN</sequence>
<keyword evidence="5" id="KW-0964">Secreted</keyword>
<dbReference type="OMA" id="GFSKEYQ"/>
<accession>A0A9Q0RKS6</accession>
<evidence type="ECO:0000256" key="7">
    <source>
        <dbReference type="ARBA" id="ARBA00023157"/>
    </source>
</evidence>
<keyword evidence="7" id="KW-1015">Disulfide bond</keyword>
<keyword evidence="8" id="KW-0143">Chaperone</keyword>
<dbReference type="EMBL" id="JAPWDV010000003">
    <property type="protein sequence ID" value="KAJ6218049.1"/>
    <property type="molecule type" value="Genomic_DNA"/>
</dbReference>
<dbReference type="AlphaFoldDB" id="A0A9Q0RKS6"/>
<evidence type="ECO:0000313" key="10">
    <source>
        <dbReference type="Proteomes" id="UP001142055"/>
    </source>
</evidence>
<evidence type="ECO:0000256" key="2">
    <source>
        <dbReference type="ARBA" id="ARBA00006348"/>
    </source>
</evidence>
<name>A0A9Q0RKS6_BLOTA</name>
<comment type="subcellular location">
    <subcellularLocation>
        <location evidence="1">Secreted</location>
    </subcellularLocation>
</comment>
<keyword evidence="6" id="KW-0732">Signal</keyword>